<keyword evidence="3" id="KW-0479">Metal-binding</keyword>
<dbReference type="AlphaFoldDB" id="A0A6J4RYN7"/>
<dbReference type="Gene3D" id="3.40.50.1820">
    <property type="entry name" value="alpha/beta hydrolase"/>
    <property type="match status" value="1"/>
</dbReference>
<evidence type="ECO:0000256" key="4">
    <source>
        <dbReference type="ARBA" id="ARBA00022729"/>
    </source>
</evidence>
<dbReference type="InterPro" id="IPR011118">
    <property type="entry name" value="Tannase/feruloyl_esterase"/>
</dbReference>
<dbReference type="GO" id="GO:0046872">
    <property type="term" value="F:metal ion binding"/>
    <property type="evidence" value="ECO:0007669"/>
    <property type="project" value="UniProtKB-KW"/>
</dbReference>
<evidence type="ECO:0000313" key="10">
    <source>
        <dbReference type="EMBL" id="CAA9485252.1"/>
    </source>
</evidence>
<dbReference type="InterPro" id="IPR029058">
    <property type="entry name" value="AB_hydrolase_fold"/>
</dbReference>
<evidence type="ECO:0000256" key="6">
    <source>
        <dbReference type="ARBA" id="ARBA00022837"/>
    </source>
</evidence>
<feature type="region of interest" description="Disordered" evidence="8">
    <location>
        <begin position="57"/>
        <end position="114"/>
    </location>
</feature>
<dbReference type="EMBL" id="CADCVK010000269">
    <property type="protein sequence ID" value="CAA9485252.1"/>
    <property type="molecule type" value="Genomic_DNA"/>
</dbReference>
<evidence type="ECO:0000256" key="9">
    <source>
        <dbReference type="SAM" id="Phobius"/>
    </source>
</evidence>
<evidence type="ECO:0000256" key="1">
    <source>
        <dbReference type="ARBA" id="ARBA00006249"/>
    </source>
</evidence>
<evidence type="ECO:0000256" key="5">
    <source>
        <dbReference type="ARBA" id="ARBA00022801"/>
    </source>
</evidence>
<protein>
    <submittedName>
        <fullName evidence="10">FkbW</fullName>
    </submittedName>
</protein>
<evidence type="ECO:0000256" key="2">
    <source>
        <dbReference type="ARBA" id="ARBA00022487"/>
    </source>
</evidence>
<reference evidence="10" key="1">
    <citation type="submission" date="2020-02" db="EMBL/GenBank/DDBJ databases">
        <authorList>
            <person name="Meier V. D."/>
        </authorList>
    </citation>
    <scope>NUCLEOTIDE SEQUENCE</scope>
    <source>
        <strain evidence="10">AVDCRST_MAG12</strain>
    </source>
</reference>
<keyword evidence="2" id="KW-0719">Serine esterase</keyword>
<comment type="similarity">
    <text evidence="1">Belongs to the tannase family.</text>
</comment>
<gene>
    <name evidence="10" type="ORF">AVDCRST_MAG12-1763</name>
</gene>
<keyword evidence="9" id="KW-0812">Transmembrane</keyword>
<keyword evidence="9" id="KW-1133">Transmembrane helix</keyword>
<keyword evidence="9" id="KW-0472">Membrane</keyword>
<feature type="region of interest" description="Disordered" evidence="8">
    <location>
        <begin position="127"/>
        <end position="149"/>
    </location>
</feature>
<feature type="compositionally biased region" description="Basic and acidic residues" evidence="8">
    <location>
        <begin position="132"/>
        <end position="145"/>
    </location>
</feature>
<feature type="transmembrane region" description="Helical" evidence="9">
    <location>
        <begin position="30"/>
        <end position="51"/>
    </location>
</feature>
<evidence type="ECO:0000256" key="7">
    <source>
        <dbReference type="ARBA" id="ARBA00023157"/>
    </source>
</evidence>
<sequence length="544" mass="58973">MVRRGGSYGGPAGAGAHVSRRSAASPGARVALAMGFALVLSLLAVVLTAAVSGPAGAQALPDTGGELEPPAEDTGFVPDPNLPTDDAGDSGSNSKSCRVQDDGAEGLVPGAPEQDADCLQDLTTAGTQETGHTNRQDWENLHADGTRNPSGVPGLQVDGYFPDDSSSNQNNGYDHDSQFVIRFPNDWNGKLVITGAPGVRRQYANDFIMSDFFLAKGYAFAATDKGNTGIGFYEDGQEPGDAVAEGHRRVEELTRATKKAASAYYGKRLDRTYITGISNGGYLTRYALENTPELYDGGVDWEGTLYRAQGPNLFTWLPVALRNYPDYEASGGDRQGEAYENMIEGGYARGSEFLWEDHYAVYWDLTQRIYREEFDPNYDGARGEGGTPPGVPFCQDETNTPGCDANYQYGERPQGVKDAVQDVSLTGNIGKPMITLHGDLDALLPIRTDSDPYRKLIKGAGEEARHRYLVIGRGNHVDGLYDDNPDKLRPILPCYRDAFVALDRSVDGDGRLPDNGFIRKPKDGDVVNDCNFNSRDQRPDRGPR</sequence>
<dbReference type="GO" id="GO:0052689">
    <property type="term" value="F:carboxylic ester hydrolase activity"/>
    <property type="evidence" value="ECO:0007669"/>
    <property type="project" value="UniProtKB-KW"/>
</dbReference>
<accession>A0A6J4RYN7</accession>
<dbReference type="SUPFAM" id="SSF53474">
    <property type="entry name" value="alpha/beta-Hydrolases"/>
    <property type="match status" value="1"/>
</dbReference>
<name>A0A6J4RYN7_9ACTN</name>
<keyword evidence="7" id="KW-1015">Disulfide bond</keyword>
<proteinExistence type="inferred from homology"/>
<organism evidence="10">
    <name type="scientific">uncultured Rubrobacteraceae bacterium</name>
    <dbReference type="NCBI Taxonomy" id="349277"/>
    <lineage>
        <taxon>Bacteria</taxon>
        <taxon>Bacillati</taxon>
        <taxon>Actinomycetota</taxon>
        <taxon>Rubrobacteria</taxon>
        <taxon>Rubrobacterales</taxon>
        <taxon>Rubrobacteraceae</taxon>
        <taxon>environmental samples</taxon>
    </lineage>
</organism>
<keyword evidence="4" id="KW-0732">Signal</keyword>
<dbReference type="Pfam" id="PF07519">
    <property type="entry name" value="Tannase"/>
    <property type="match status" value="1"/>
</dbReference>
<keyword evidence="5" id="KW-0378">Hydrolase</keyword>
<keyword evidence="6" id="KW-0106">Calcium</keyword>
<evidence type="ECO:0000256" key="8">
    <source>
        <dbReference type="SAM" id="MobiDB-lite"/>
    </source>
</evidence>
<evidence type="ECO:0000256" key="3">
    <source>
        <dbReference type="ARBA" id="ARBA00022723"/>
    </source>
</evidence>